<name>A0A538TBM2_UNCEI</name>
<dbReference type="AlphaFoldDB" id="A0A538TBM2"/>
<dbReference type="InterPro" id="IPR015424">
    <property type="entry name" value="PyrdxlP-dep_Trfase"/>
</dbReference>
<dbReference type="GO" id="GO:0000271">
    <property type="term" value="P:polysaccharide biosynthetic process"/>
    <property type="evidence" value="ECO:0007669"/>
    <property type="project" value="TreeGrafter"/>
</dbReference>
<dbReference type="InterPro" id="IPR015421">
    <property type="entry name" value="PyrdxlP-dep_Trfase_major"/>
</dbReference>
<dbReference type="EMBL" id="VBOW01000001">
    <property type="protein sequence ID" value="TMQ61028.1"/>
    <property type="molecule type" value="Genomic_DNA"/>
</dbReference>
<evidence type="ECO:0000313" key="3">
    <source>
        <dbReference type="Proteomes" id="UP000316852"/>
    </source>
</evidence>
<dbReference type="GO" id="GO:0030170">
    <property type="term" value="F:pyridoxal phosphate binding"/>
    <property type="evidence" value="ECO:0007669"/>
    <property type="project" value="TreeGrafter"/>
</dbReference>
<comment type="caution">
    <text evidence="2">The sequence shown here is derived from an EMBL/GenBank/DDBJ whole genome shotgun (WGS) entry which is preliminary data.</text>
</comment>
<gene>
    <name evidence="2" type="ORF">E6K76_00090</name>
</gene>
<dbReference type="InterPro" id="IPR015422">
    <property type="entry name" value="PyrdxlP-dep_Trfase_small"/>
</dbReference>
<sequence length="422" mass="46988">MAPADTGARVDLRVRTGNPPALALRIQIPASSKSEGAVETGGEVKPRIPFIQPLTPGDFLGARRETLASIAPPGTRHQLYYLARNAIWHGVRALGLKEGDEVLVPAYCHGVEIDVLLALGLKLRRFRIDASVRLDPSEIARLISRDTRAIYVTHYWGFPQPIEAIRNLADGHGLPLIEDCALSMFSKSGDRLLGTFGSMAIYCIYKTLPVPHGGVLVLNRDSLPMPAAPIPPDRTSTAAYCVHRGLDWLELRWGEPGHRVAELARSVARALKGWSKHAPVLVDTNRLDPRFLDLGISPLVSYLISRADAEAIARRRRENYACLLKHLDPQVRVVHPDLPAGVCPHSFPILAQDKESLQARMQEEGIETINFWSRTHPAISEESFPEIGFLRRHVLEIPVHQRLHPGHMKYMAHTLNRVARWT</sequence>
<dbReference type="Proteomes" id="UP000316852">
    <property type="component" value="Unassembled WGS sequence"/>
</dbReference>
<organism evidence="2 3">
    <name type="scientific">Eiseniibacteriota bacterium</name>
    <dbReference type="NCBI Taxonomy" id="2212470"/>
    <lineage>
        <taxon>Bacteria</taxon>
        <taxon>Candidatus Eiseniibacteriota</taxon>
    </lineage>
</organism>
<dbReference type="Pfam" id="PF01041">
    <property type="entry name" value="DegT_DnrJ_EryC1"/>
    <property type="match status" value="1"/>
</dbReference>
<accession>A0A538TBM2</accession>
<dbReference type="PANTHER" id="PTHR30244:SF42">
    <property type="entry name" value="UDP-2-ACETAMIDO-2-DEOXY-3-OXO-D-GLUCURONATE AMINOTRANSFERASE"/>
    <property type="match status" value="1"/>
</dbReference>
<dbReference type="InterPro" id="IPR000653">
    <property type="entry name" value="DegT/StrS_aminotransferase"/>
</dbReference>
<reference evidence="2 3" key="1">
    <citation type="journal article" date="2019" name="Nat. Microbiol.">
        <title>Mediterranean grassland soil C-N compound turnover is dependent on rainfall and depth, and is mediated by genomically divergent microorganisms.</title>
        <authorList>
            <person name="Diamond S."/>
            <person name="Andeer P.F."/>
            <person name="Li Z."/>
            <person name="Crits-Christoph A."/>
            <person name="Burstein D."/>
            <person name="Anantharaman K."/>
            <person name="Lane K.R."/>
            <person name="Thomas B.C."/>
            <person name="Pan C."/>
            <person name="Northen T.R."/>
            <person name="Banfield J.F."/>
        </authorList>
    </citation>
    <scope>NUCLEOTIDE SEQUENCE [LARGE SCALE GENOMIC DNA]</scope>
    <source>
        <strain evidence="2">WS_6</strain>
    </source>
</reference>
<evidence type="ECO:0000313" key="2">
    <source>
        <dbReference type="EMBL" id="TMQ61028.1"/>
    </source>
</evidence>
<keyword evidence="2" id="KW-0032">Aminotransferase</keyword>
<keyword evidence="2" id="KW-0808">Transferase</keyword>
<dbReference type="SUPFAM" id="SSF53383">
    <property type="entry name" value="PLP-dependent transferases"/>
    <property type="match status" value="1"/>
</dbReference>
<keyword evidence="1" id="KW-0663">Pyridoxal phosphate</keyword>
<protein>
    <submittedName>
        <fullName evidence="2">Aminotransferase DegT</fullName>
    </submittedName>
</protein>
<dbReference type="Gene3D" id="3.90.1150.10">
    <property type="entry name" value="Aspartate Aminotransferase, domain 1"/>
    <property type="match status" value="1"/>
</dbReference>
<comment type="similarity">
    <text evidence="1">Belongs to the DegT/DnrJ/EryC1 family.</text>
</comment>
<proteinExistence type="inferred from homology"/>
<dbReference type="Gene3D" id="3.40.640.10">
    <property type="entry name" value="Type I PLP-dependent aspartate aminotransferase-like (Major domain)"/>
    <property type="match status" value="1"/>
</dbReference>
<dbReference type="PANTHER" id="PTHR30244">
    <property type="entry name" value="TRANSAMINASE"/>
    <property type="match status" value="1"/>
</dbReference>
<dbReference type="GO" id="GO:0008483">
    <property type="term" value="F:transaminase activity"/>
    <property type="evidence" value="ECO:0007669"/>
    <property type="project" value="UniProtKB-KW"/>
</dbReference>
<evidence type="ECO:0000256" key="1">
    <source>
        <dbReference type="RuleBase" id="RU004508"/>
    </source>
</evidence>